<reference evidence="3" key="1">
    <citation type="journal article" date="2019" name="Int. J. Syst. Evol. Microbiol.">
        <title>The Global Catalogue of Microorganisms (GCM) 10K type strain sequencing project: providing services to taxonomists for standard genome sequencing and annotation.</title>
        <authorList>
            <consortium name="The Broad Institute Genomics Platform"/>
            <consortium name="The Broad Institute Genome Sequencing Center for Infectious Disease"/>
            <person name="Wu L."/>
            <person name="Ma J."/>
        </authorList>
    </citation>
    <scope>NUCLEOTIDE SEQUENCE [LARGE SCALE GENOMIC DNA]</scope>
    <source>
        <strain evidence="3">JCM 16929</strain>
    </source>
</reference>
<feature type="transmembrane region" description="Helical" evidence="1">
    <location>
        <begin position="42"/>
        <end position="62"/>
    </location>
</feature>
<keyword evidence="1" id="KW-0472">Membrane</keyword>
<proteinExistence type="predicted"/>
<organism evidence="2 3">
    <name type="scientific">Microlunatus ginsengisoli</name>
    <dbReference type="NCBI Taxonomy" id="363863"/>
    <lineage>
        <taxon>Bacteria</taxon>
        <taxon>Bacillati</taxon>
        <taxon>Actinomycetota</taxon>
        <taxon>Actinomycetes</taxon>
        <taxon>Propionibacteriales</taxon>
        <taxon>Propionibacteriaceae</taxon>
        <taxon>Microlunatus</taxon>
    </lineage>
</organism>
<sequence>MSFSDFFWLLIWSFLFVMYLMVLFQIFGDLFRDRELGGGAKALWTIGLIFVPFLVMLIYLIVRGRGMAERQAGAVREARAATDEYIKSVAGPSSPADQIASAKSLLDNGSITPAEFDQLKAKALA</sequence>
<accession>A0ABP6ZB79</accession>
<dbReference type="Proteomes" id="UP001501490">
    <property type="component" value="Unassembled WGS sequence"/>
</dbReference>
<protein>
    <submittedName>
        <fullName evidence="2">SHOCT domain-containing protein</fullName>
    </submittedName>
</protein>
<gene>
    <name evidence="2" type="ORF">GCM10022236_02190</name>
</gene>
<keyword evidence="1" id="KW-0812">Transmembrane</keyword>
<evidence type="ECO:0000313" key="3">
    <source>
        <dbReference type="Proteomes" id="UP001501490"/>
    </source>
</evidence>
<dbReference type="RefSeq" id="WP_344801213.1">
    <property type="nucleotide sequence ID" value="NZ_BAABAB010000002.1"/>
</dbReference>
<feature type="transmembrane region" description="Helical" evidence="1">
    <location>
        <begin position="7"/>
        <end position="27"/>
    </location>
</feature>
<name>A0ABP6ZB79_9ACTN</name>
<dbReference type="EMBL" id="BAABAB010000002">
    <property type="protein sequence ID" value="GAA3604015.1"/>
    <property type="molecule type" value="Genomic_DNA"/>
</dbReference>
<evidence type="ECO:0000256" key="1">
    <source>
        <dbReference type="SAM" id="Phobius"/>
    </source>
</evidence>
<evidence type="ECO:0000313" key="2">
    <source>
        <dbReference type="EMBL" id="GAA3604015.1"/>
    </source>
</evidence>
<comment type="caution">
    <text evidence="2">The sequence shown here is derived from an EMBL/GenBank/DDBJ whole genome shotgun (WGS) entry which is preliminary data.</text>
</comment>
<keyword evidence="1" id="KW-1133">Transmembrane helix</keyword>
<keyword evidence="3" id="KW-1185">Reference proteome</keyword>